<accession>A0A0H2RX24</accession>
<name>A0A0H2RX24_9AGAM</name>
<reference evidence="1 2" key="1">
    <citation type="submission" date="2015-04" db="EMBL/GenBank/DDBJ databases">
        <title>Complete genome sequence of Schizopora paradoxa KUC8140, a cosmopolitan wood degrader in East Asia.</title>
        <authorList>
            <consortium name="DOE Joint Genome Institute"/>
            <person name="Min B."/>
            <person name="Park H."/>
            <person name="Jang Y."/>
            <person name="Kim J.-J."/>
            <person name="Kim K.H."/>
            <person name="Pangilinan J."/>
            <person name="Lipzen A."/>
            <person name="Riley R."/>
            <person name="Grigoriev I.V."/>
            <person name="Spatafora J.W."/>
            <person name="Choi I.-G."/>
        </authorList>
    </citation>
    <scope>NUCLEOTIDE SEQUENCE [LARGE SCALE GENOMIC DNA]</scope>
    <source>
        <strain evidence="1 2">KUC8140</strain>
    </source>
</reference>
<dbReference type="Proteomes" id="UP000053477">
    <property type="component" value="Unassembled WGS sequence"/>
</dbReference>
<organism evidence="1 2">
    <name type="scientific">Schizopora paradoxa</name>
    <dbReference type="NCBI Taxonomy" id="27342"/>
    <lineage>
        <taxon>Eukaryota</taxon>
        <taxon>Fungi</taxon>
        <taxon>Dikarya</taxon>
        <taxon>Basidiomycota</taxon>
        <taxon>Agaricomycotina</taxon>
        <taxon>Agaricomycetes</taxon>
        <taxon>Hymenochaetales</taxon>
        <taxon>Schizoporaceae</taxon>
        <taxon>Schizopora</taxon>
    </lineage>
</organism>
<evidence type="ECO:0000313" key="2">
    <source>
        <dbReference type="Proteomes" id="UP000053477"/>
    </source>
</evidence>
<dbReference type="EMBL" id="KQ086058">
    <property type="protein sequence ID" value="KLO09366.1"/>
    <property type="molecule type" value="Genomic_DNA"/>
</dbReference>
<keyword evidence="2" id="KW-1185">Reference proteome</keyword>
<dbReference type="AlphaFoldDB" id="A0A0H2RX24"/>
<evidence type="ECO:0000313" key="1">
    <source>
        <dbReference type="EMBL" id="KLO09366.1"/>
    </source>
</evidence>
<gene>
    <name evidence="1" type="ORF">SCHPADRAFT_893173</name>
</gene>
<proteinExistence type="predicted"/>
<protein>
    <submittedName>
        <fullName evidence="1">Uncharacterized protein</fullName>
    </submittedName>
</protein>
<dbReference type="InParanoid" id="A0A0H2RX24"/>
<sequence>MPENASQLELKKNIKKILRKKKLHGLLQSNSNSSESDSPLNSIQFPVGMKARDIDVASYAPVTVEDQDRPGVVLYRFYQAYVVLKHKIDQNGERHWDGQFVFYLGPQFRFGEGTGMDQGSALGALLAYYRNLAGNAGSGGSASRSWGLFSRSNLTHELTCGDIYVADFLNHEDDIVNLFMRSLYVYVHDRGKLKTLKLVIGVRIFKVVSKGLHITSATGTHNNVMCEMVCTVRWYNVM</sequence>